<dbReference type="PANTHER" id="PTHR45708">
    <property type="entry name" value="ENDOCHITINASE"/>
    <property type="match status" value="1"/>
</dbReference>
<reference evidence="3 4" key="1">
    <citation type="submission" date="2024-03" db="EMBL/GenBank/DDBJ databases">
        <authorList>
            <person name="Gkanogiannis A."/>
            <person name="Becerra Lopez-Lavalle L."/>
        </authorList>
    </citation>
    <scope>NUCLEOTIDE SEQUENCE [LARGE SCALE GENOMIC DNA]</scope>
</reference>
<accession>A0ABP0YF70</accession>
<dbReference type="EMBL" id="OZ021737">
    <property type="protein sequence ID" value="CAK9319109.1"/>
    <property type="molecule type" value="Genomic_DNA"/>
</dbReference>
<dbReference type="Proteomes" id="UP001642487">
    <property type="component" value="Chromosome 3"/>
</dbReference>
<gene>
    <name evidence="3" type="ORF">CITCOLO1_LOCUS11100</name>
</gene>
<evidence type="ECO:0000259" key="2">
    <source>
        <dbReference type="PROSITE" id="PS51910"/>
    </source>
</evidence>
<dbReference type="InterPro" id="IPR001223">
    <property type="entry name" value="Glyco_hydro18_cat"/>
</dbReference>
<dbReference type="PROSITE" id="PS51910">
    <property type="entry name" value="GH18_2"/>
    <property type="match status" value="1"/>
</dbReference>
<protein>
    <recommendedName>
        <fullName evidence="2">GH18 domain-containing protein</fullName>
    </recommendedName>
</protein>
<name>A0ABP0YF70_9ROSI</name>
<keyword evidence="1" id="KW-0732">Signal</keyword>
<dbReference type="InterPro" id="IPR050542">
    <property type="entry name" value="Glycosyl_Hydrlase18_Chitinase"/>
</dbReference>
<dbReference type="PANTHER" id="PTHR45708:SF40">
    <property type="entry name" value="BASIC ENDOCHITINASE"/>
    <property type="match status" value="1"/>
</dbReference>
<evidence type="ECO:0000313" key="4">
    <source>
        <dbReference type="Proteomes" id="UP001642487"/>
    </source>
</evidence>
<sequence>MEMQFSCSFPSFLLIIIAFMGNFSEATTGHGGVHGGIATYWGQNIREGRLTAACATRKFQIVNIGFLSTFGNGQLPQVNLTRHCSPIRNGCWNVSTGILNCQNDGVKVMLSLGGPDGNYSLSSAAEAVGLADYIWNNFLHGHSTSPRPFGYAPLDGVDFRIERGEFSPYYTLLARRLHDYGRQSGRTVYLTAAPRCRFPDNYLVESLYTGLFDYIWVRFFDDRQCQYSSGHPSGFRWSWKRWIHSIPTRKFYVGIPASEEAGEGYVAPAVLMREVLPFVKRSASYGGVMLFDLSNDVQTNYSSLISGRV</sequence>
<dbReference type="InterPro" id="IPR017853">
    <property type="entry name" value="GH"/>
</dbReference>
<dbReference type="SUPFAM" id="SSF51445">
    <property type="entry name" value="(Trans)glycosidases"/>
    <property type="match status" value="1"/>
</dbReference>
<keyword evidence="4" id="KW-1185">Reference proteome</keyword>
<dbReference type="InterPro" id="IPR045321">
    <property type="entry name" value="Cts1-like"/>
</dbReference>
<dbReference type="Pfam" id="PF00704">
    <property type="entry name" value="Glyco_hydro_18"/>
    <property type="match status" value="1"/>
</dbReference>
<evidence type="ECO:0000313" key="3">
    <source>
        <dbReference type="EMBL" id="CAK9319109.1"/>
    </source>
</evidence>
<organism evidence="3 4">
    <name type="scientific">Citrullus colocynthis</name>
    <name type="common">colocynth</name>
    <dbReference type="NCBI Taxonomy" id="252529"/>
    <lineage>
        <taxon>Eukaryota</taxon>
        <taxon>Viridiplantae</taxon>
        <taxon>Streptophyta</taxon>
        <taxon>Embryophyta</taxon>
        <taxon>Tracheophyta</taxon>
        <taxon>Spermatophyta</taxon>
        <taxon>Magnoliopsida</taxon>
        <taxon>eudicotyledons</taxon>
        <taxon>Gunneridae</taxon>
        <taxon>Pentapetalae</taxon>
        <taxon>rosids</taxon>
        <taxon>fabids</taxon>
        <taxon>Cucurbitales</taxon>
        <taxon>Cucurbitaceae</taxon>
        <taxon>Benincaseae</taxon>
        <taxon>Citrullus</taxon>
    </lineage>
</organism>
<proteinExistence type="predicted"/>
<dbReference type="CDD" id="cd02877">
    <property type="entry name" value="GH18_hevamine_XipI_class_III"/>
    <property type="match status" value="1"/>
</dbReference>
<feature type="chain" id="PRO_5046846617" description="GH18 domain-containing protein" evidence="1">
    <location>
        <begin position="27"/>
        <end position="309"/>
    </location>
</feature>
<feature type="signal peptide" evidence="1">
    <location>
        <begin position="1"/>
        <end position="26"/>
    </location>
</feature>
<feature type="domain" description="GH18" evidence="2">
    <location>
        <begin position="35"/>
        <end position="309"/>
    </location>
</feature>
<evidence type="ECO:0000256" key="1">
    <source>
        <dbReference type="SAM" id="SignalP"/>
    </source>
</evidence>
<dbReference type="Gene3D" id="3.20.20.80">
    <property type="entry name" value="Glycosidases"/>
    <property type="match status" value="1"/>
</dbReference>